<keyword evidence="3" id="KW-1185">Reference proteome</keyword>
<dbReference type="RefSeq" id="WP_170251755.1">
    <property type="nucleotide sequence ID" value="NZ_VNHU01000002.1"/>
</dbReference>
<feature type="chain" id="PRO_5024298621" evidence="1">
    <location>
        <begin position="23"/>
        <end position="257"/>
    </location>
</feature>
<sequence length="257" mass="29912">MIRFFICLTAILITASSCKSTAGADGAITKRLKSKKVISNHYNQAFNFNTLHARVKVNYKDEKQSVRPNVTLRMERDKTIWLSAKMLGITLAKVMITPNRVRYYEKINNTYFDGDFKMLSKWLGTDLDYNKVQQLLLGQSLFDLKKEHFEVAIVDQGYQLKPKEDLELFNRLFLIAPQNFKMKLQLLAQPVEKRALSVLYETYQKVGNQDFPKEIVIKATQDQEQTLIKLDYRSVDFNPKVSFPFFIPKGYEEITVE</sequence>
<dbReference type="Pfam" id="PF14125">
    <property type="entry name" value="DUF4292"/>
    <property type="match status" value="1"/>
</dbReference>
<feature type="signal peptide" evidence="1">
    <location>
        <begin position="1"/>
        <end position="22"/>
    </location>
</feature>
<reference evidence="2 3" key="1">
    <citation type="submission" date="2019-07" db="EMBL/GenBank/DDBJ databases">
        <title>Genomic Encyclopedia of Archaeal and Bacterial Type Strains, Phase II (KMG-II): from individual species to whole genera.</title>
        <authorList>
            <person name="Goeker M."/>
        </authorList>
    </citation>
    <scope>NUCLEOTIDE SEQUENCE [LARGE SCALE GENOMIC DNA]</scope>
    <source>
        <strain evidence="2 3">DSM 17527</strain>
    </source>
</reference>
<accession>A0A5S5CDA2</accession>
<comment type="caution">
    <text evidence="2">The sequence shown here is derived from an EMBL/GenBank/DDBJ whole genome shotgun (WGS) entry which is preliminary data.</text>
</comment>
<dbReference type="Proteomes" id="UP000324376">
    <property type="component" value="Unassembled WGS sequence"/>
</dbReference>
<gene>
    <name evidence="2" type="ORF">BD809_102524</name>
</gene>
<proteinExistence type="predicted"/>
<name>A0A5S5CDA2_9FLAO</name>
<keyword evidence="1" id="KW-0732">Signal</keyword>
<protein>
    <submittedName>
        <fullName evidence="2">Uncharacterized protein DUF4292</fullName>
    </submittedName>
</protein>
<evidence type="ECO:0000256" key="1">
    <source>
        <dbReference type="SAM" id="SignalP"/>
    </source>
</evidence>
<dbReference type="Gene3D" id="2.50.20.10">
    <property type="entry name" value="Lipoprotein localisation LolA/LolB/LppX"/>
    <property type="match status" value="1"/>
</dbReference>
<dbReference type="InterPro" id="IPR025634">
    <property type="entry name" value="DUF4292"/>
</dbReference>
<dbReference type="AlphaFoldDB" id="A0A5S5CDA2"/>
<evidence type="ECO:0000313" key="3">
    <source>
        <dbReference type="Proteomes" id="UP000324376"/>
    </source>
</evidence>
<dbReference type="EMBL" id="VNHU01000002">
    <property type="protein sequence ID" value="TYP76306.1"/>
    <property type="molecule type" value="Genomic_DNA"/>
</dbReference>
<organism evidence="2 3">
    <name type="scientific">Aquimarina intermedia</name>
    <dbReference type="NCBI Taxonomy" id="350814"/>
    <lineage>
        <taxon>Bacteria</taxon>
        <taxon>Pseudomonadati</taxon>
        <taxon>Bacteroidota</taxon>
        <taxon>Flavobacteriia</taxon>
        <taxon>Flavobacteriales</taxon>
        <taxon>Flavobacteriaceae</taxon>
        <taxon>Aquimarina</taxon>
    </lineage>
</organism>
<evidence type="ECO:0000313" key="2">
    <source>
        <dbReference type="EMBL" id="TYP76306.1"/>
    </source>
</evidence>
<dbReference type="PROSITE" id="PS51257">
    <property type="entry name" value="PROKAR_LIPOPROTEIN"/>
    <property type="match status" value="1"/>
</dbReference>